<dbReference type="InterPro" id="IPR011765">
    <property type="entry name" value="Pept_M16_N"/>
</dbReference>
<keyword evidence="7" id="KW-0482">Metalloprotease</keyword>
<keyword evidence="3" id="KW-0645">Protease</keyword>
<evidence type="ECO:0000256" key="1">
    <source>
        <dbReference type="ARBA" id="ARBA00001947"/>
    </source>
</evidence>
<evidence type="ECO:0000259" key="9">
    <source>
        <dbReference type="Pfam" id="PF00675"/>
    </source>
</evidence>
<evidence type="ECO:0000256" key="6">
    <source>
        <dbReference type="ARBA" id="ARBA00022833"/>
    </source>
</evidence>
<dbReference type="InterPro" id="IPR001431">
    <property type="entry name" value="Pept_M16_Zn_BS"/>
</dbReference>
<keyword evidence="12" id="KW-1185">Reference proteome</keyword>
<name>A0ABU5HIZ3_9BACE</name>
<dbReference type="Gene3D" id="3.30.830.10">
    <property type="entry name" value="Metalloenzyme, LuxS/M16 peptidase-like"/>
    <property type="match status" value="4"/>
</dbReference>
<dbReference type="InterPro" id="IPR050626">
    <property type="entry name" value="Peptidase_M16"/>
</dbReference>
<dbReference type="PANTHER" id="PTHR43690">
    <property type="entry name" value="NARDILYSIN"/>
    <property type="match status" value="1"/>
</dbReference>
<evidence type="ECO:0000256" key="3">
    <source>
        <dbReference type="ARBA" id="ARBA00022670"/>
    </source>
</evidence>
<keyword evidence="5" id="KW-0378">Hydrolase</keyword>
<comment type="caution">
    <text evidence="11">The sequence shown here is derived from an EMBL/GenBank/DDBJ whole genome shotgun (WGS) entry which is preliminary data.</text>
</comment>
<dbReference type="Pfam" id="PF05193">
    <property type="entry name" value="Peptidase_M16_C"/>
    <property type="match status" value="2"/>
</dbReference>
<evidence type="ECO:0000256" key="8">
    <source>
        <dbReference type="RuleBase" id="RU004447"/>
    </source>
</evidence>
<comment type="similarity">
    <text evidence="2 8">Belongs to the peptidase M16 family.</text>
</comment>
<keyword evidence="6" id="KW-0862">Zinc</keyword>
<dbReference type="Pfam" id="PF00675">
    <property type="entry name" value="Peptidase_M16"/>
    <property type="match status" value="1"/>
</dbReference>
<dbReference type="SUPFAM" id="SSF63411">
    <property type="entry name" value="LuxS/MPP-like metallohydrolase"/>
    <property type="match status" value="3"/>
</dbReference>
<dbReference type="Proteomes" id="UP001292913">
    <property type="component" value="Unassembled WGS sequence"/>
</dbReference>
<proteinExistence type="inferred from homology"/>
<accession>A0ABU5HIZ3</accession>
<dbReference type="EMBL" id="JARZAK010000001">
    <property type="protein sequence ID" value="MDY7256168.1"/>
    <property type="molecule type" value="Genomic_DNA"/>
</dbReference>
<dbReference type="InterPro" id="IPR011249">
    <property type="entry name" value="Metalloenz_LuxS/M16"/>
</dbReference>
<reference evidence="11 12" key="1">
    <citation type="submission" date="2023-04" db="EMBL/GenBank/DDBJ databases">
        <title>Bacteroides pacosi sp. nov., isolated from the fecal material of an alpaca.</title>
        <authorList>
            <person name="Miller S."/>
            <person name="Hendry M."/>
            <person name="King J."/>
            <person name="Sankaranarayanan K."/>
            <person name="Lawson P.A."/>
        </authorList>
    </citation>
    <scope>NUCLEOTIDE SEQUENCE [LARGE SCALE GENOMIC DNA]</scope>
    <source>
        <strain evidence="11 12">A2-P53</strain>
    </source>
</reference>
<evidence type="ECO:0000256" key="5">
    <source>
        <dbReference type="ARBA" id="ARBA00022801"/>
    </source>
</evidence>
<protein>
    <submittedName>
        <fullName evidence="11">Insulinase family protein</fullName>
    </submittedName>
</protein>
<dbReference type="InterPro" id="IPR007863">
    <property type="entry name" value="Peptidase_M16_C"/>
</dbReference>
<feature type="domain" description="Peptidase M16 N-terminal" evidence="9">
    <location>
        <begin position="54"/>
        <end position="183"/>
    </location>
</feature>
<evidence type="ECO:0000256" key="2">
    <source>
        <dbReference type="ARBA" id="ARBA00007261"/>
    </source>
</evidence>
<dbReference type="PROSITE" id="PS00143">
    <property type="entry name" value="INSULINASE"/>
    <property type="match status" value="1"/>
</dbReference>
<dbReference type="RefSeq" id="WP_322019115.1">
    <property type="nucleotide sequence ID" value="NZ_JARZAK010000001.1"/>
</dbReference>
<keyword evidence="4" id="KW-0479">Metal-binding</keyword>
<sequence length="954" mass="109035">MRRNNKNLYKYVSIAAILIAAMCVYIPGYAQSAPISLPKGTVEGYLPNGLHYLILKNAVPASRVEFRLIMRVGSVQETENQKGCAHFLEHMAFGGTRHFPKRSLVSYLESKGVKYGIDINAFTGYDRTIYMFAVPTDHGQEAVVDSSLLIIRDWLDGISFLPEKVENEKGIILEELRSYDLNDEFYQLKIGQGVFGNHIPLGTADDIRKVTPQVLKEYYNKWYTPSLATLVVVGDISPNEIEAKIKAGFSSLKKRVAKDFRIYPLEYAKGIQISEVRDSLRNHTKVELMIPHPCVVERTINDAVKKETGRLLLRAITQRFRGRHIKADLSDSWYLSDKNHLVLAVEGNDRSEILSTITTAVAELNCLIREGWDKEELADVRTQFCNQLAEGNPDDARSSIYFCDDFTDYVISGDRYMTALAERKQLKEAMLHVQNNDLQLLLKEWLTYQKQAMLVACNSHPGLGMPLTKQEIAEAWAEGERAECIPYTYVRQEEKEEVPVETPACLAIRPPFDATMIAHINVYNEMGVREVKLKNGIRLIMKPTQDSDSTLYLTSFAPLGTSSLSDEEYPLLEGVGGYIDMGGLAKVDGQILSEYLFQKEMSITVAMENHWHGFMGMSSTANAPEFFNLIYEKIFDPELKYEDFEEIRQGLMQNEGKETMLEKMLKRDSGRQLSARINELMGASIMRPSIRSFAERLNLDSIAGFYKKLYTRPEGTTYVVCGSFNPDSLMRQFVSVFGRIPVSGNTVQYSYPSFELPDKTLIEGFPNDNETQTLFDYLLYGHYQPCQKNTLMLKLMRDVIRNRLISVLRERESLVYSPYISLFYEGIPWGTFYFDINASADNRNMGQIDRLLKEILQRLEEEEVDIQELQTIKRSFLLAKREALNEKSPAAWRTTLVGLLKNGESLADFEQYEQCLDEITPVELRKAFKEWIDLDNYVLLYLSNNKLKNETTND</sequence>
<evidence type="ECO:0000256" key="7">
    <source>
        <dbReference type="ARBA" id="ARBA00023049"/>
    </source>
</evidence>
<comment type="cofactor">
    <cofactor evidence="1">
        <name>Zn(2+)</name>
        <dbReference type="ChEBI" id="CHEBI:29105"/>
    </cofactor>
</comment>
<feature type="domain" description="Peptidase M16 C-terminal" evidence="10">
    <location>
        <begin position="209"/>
        <end position="382"/>
    </location>
</feature>
<evidence type="ECO:0000256" key="4">
    <source>
        <dbReference type="ARBA" id="ARBA00022723"/>
    </source>
</evidence>
<evidence type="ECO:0000259" key="10">
    <source>
        <dbReference type="Pfam" id="PF05193"/>
    </source>
</evidence>
<organism evidence="11 12">
    <name type="scientific">Bacteroides vicugnae</name>
    <dbReference type="NCBI Taxonomy" id="3037989"/>
    <lineage>
        <taxon>Bacteria</taxon>
        <taxon>Pseudomonadati</taxon>
        <taxon>Bacteroidota</taxon>
        <taxon>Bacteroidia</taxon>
        <taxon>Bacteroidales</taxon>
        <taxon>Bacteroidaceae</taxon>
        <taxon>Bacteroides</taxon>
    </lineage>
</organism>
<feature type="domain" description="Peptidase M16 C-terminal" evidence="10">
    <location>
        <begin position="697"/>
        <end position="875"/>
    </location>
</feature>
<evidence type="ECO:0000313" key="11">
    <source>
        <dbReference type="EMBL" id="MDY7256168.1"/>
    </source>
</evidence>
<dbReference type="PANTHER" id="PTHR43690:SF17">
    <property type="entry name" value="PROTEIN YHJJ"/>
    <property type="match status" value="1"/>
</dbReference>
<evidence type="ECO:0000313" key="12">
    <source>
        <dbReference type="Proteomes" id="UP001292913"/>
    </source>
</evidence>
<gene>
    <name evidence="11" type="ORF">QHG74_00320</name>
</gene>